<evidence type="ECO:0000313" key="2">
    <source>
        <dbReference type="EMBL" id="CAH9121915.1"/>
    </source>
</evidence>
<organism evidence="2 3">
    <name type="scientific">Cuscuta epithymum</name>
    <dbReference type="NCBI Taxonomy" id="186058"/>
    <lineage>
        <taxon>Eukaryota</taxon>
        <taxon>Viridiplantae</taxon>
        <taxon>Streptophyta</taxon>
        <taxon>Embryophyta</taxon>
        <taxon>Tracheophyta</taxon>
        <taxon>Spermatophyta</taxon>
        <taxon>Magnoliopsida</taxon>
        <taxon>eudicotyledons</taxon>
        <taxon>Gunneridae</taxon>
        <taxon>Pentapetalae</taxon>
        <taxon>asterids</taxon>
        <taxon>lamiids</taxon>
        <taxon>Solanales</taxon>
        <taxon>Convolvulaceae</taxon>
        <taxon>Cuscuteae</taxon>
        <taxon>Cuscuta</taxon>
        <taxon>Cuscuta subgen. Cuscuta</taxon>
    </lineage>
</organism>
<dbReference type="Proteomes" id="UP001152523">
    <property type="component" value="Unassembled WGS sequence"/>
</dbReference>
<proteinExistence type="predicted"/>
<protein>
    <submittedName>
        <fullName evidence="2">Uncharacterized protein</fullName>
    </submittedName>
</protein>
<sequence length="109" mass="12318">MDPSQDEIKCIEGLQGIEGNEAFQDLRIDADRALHKKKKKDAQKQKGKEKETETVLDGRGSRKSARSNKNESKNEKGECSRSKDTEQMARILGELKEIKKKAKQTGCRV</sequence>
<dbReference type="AlphaFoldDB" id="A0AAV0EDX4"/>
<feature type="compositionally biased region" description="Basic and acidic residues" evidence="1">
    <location>
        <begin position="68"/>
        <end position="90"/>
    </location>
</feature>
<reference evidence="2" key="1">
    <citation type="submission" date="2022-07" db="EMBL/GenBank/DDBJ databases">
        <authorList>
            <person name="Macas J."/>
            <person name="Novak P."/>
            <person name="Neumann P."/>
        </authorList>
    </citation>
    <scope>NUCLEOTIDE SEQUENCE</scope>
</reference>
<accession>A0AAV0EDX4</accession>
<feature type="compositionally biased region" description="Basic and acidic residues" evidence="1">
    <location>
        <begin position="42"/>
        <end position="53"/>
    </location>
</feature>
<evidence type="ECO:0000313" key="3">
    <source>
        <dbReference type="Proteomes" id="UP001152523"/>
    </source>
</evidence>
<gene>
    <name evidence="2" type="ORF">CEPIT_LOCUS24073</name>
</gene>
<feature type="region of interest" description="Disordered" evidence="1">
    <location>
        <begin position="34"/>
        <end position="90"/>
    </location>
</feature>
<keyword evidence="3" id="KW-1185">Reference proteome</keyword>
<dbReference type="EMBL" id="CAMAPF010000922">
    <property type="protein sequence ID" value="CAH9121915.1"/>
    <property type="molecule type" value="Genomic_DNA"/>
</dbReference>
<evidence type="ECO:0000256" key="1">
    <source>
        <dbReference type="SAM" id="MobiDB-lite"/>
    </source>
</evidence>
<comment type="caution">
    <text evidence="2">The sequence shown here is derived from an EMBL/GenBank/DDBJ whole genome shotgun (WGS) entry which is preliminary data.</text>
</comment>
<name>A0AAV0EDX4_9ASTE</name>